<dbReference type="EMBL" id="MPDM01000005">
    <property type="protein sequence ID" value="OKL48702.1"/>
    <property type="molecule type" value="Genomic_DNA"/>
</dbReference>
<dbReference type="STRING" id="156892.BM477_05770"/>
<keyword evidence="3" id="KW-1185">Reference proteome</keyword>
<accession>A0A1Q5PME9</accession>
<reference evidence="3" key="1">
    <citation type="submission" date="2016-11" db="EMBL/GenBank/DDBJ databases">
        <title>Actinomyces gypaetusis sp. nov. isolated from Gypaetus barbatus in Qinghai Tibet Plateau China.</title>
        <authorList>
            <person name="Meng X."/>
        </authorList>
    </citation>
    <scope>NUCLEOTIDE SEQUENCE [LARGE SCALE GENOMIC DNA]</scope>
    <source>
        <strain evidence="3">DSM 15383</strain>
    </source>
</reference>
<name>A0A1Q5PME9_9ACTO</name>
<dbReference type="AlphaFoldDB" id="A0A1Q5PME9"/>
<dbReference type="Proteomes" id="UP000186465">
    <property type="component" value="Unassembled WGS sequence"/>
</dbReference>
<evidence type="ECO:0000313" key="3">
    <source>
        <dbReference type="Proteomes" id="UP000186465"/>
    </source>
</evidence>
<protein>
    <recommendedName>
        <fullName evidence="1">Helix-turn-helix domain-containing protein</fullName>
    </recommendedName>
</protein>
<dbReference type="NCBIfam" id="TIGR01764">
    <property type="entry name" value="excise"/>
    <property type="match status" value="1"/>
</dbReference>
<organism evidence="2 3">
    <name type="scientific">Boudabousia marimammalium</name>
    <dbReference type="NCBI Taxonomy" id="156892"/>
    <lineage>
        <taxon>Bacteria</taxon>
        <taxon>Bacillati</taxon>
        <taxon>Actinomycetota</taxon>
        <taxon>Actinomycetes</taxon>
        <taxon>Actinomycetales</taxon>
        <taxon>Actinomycetaceae</taxon>
        <taxon>Boudabousia</taxon>
    </lineage>
</organism>
<dbReference type="OrthoDB" id="1853825at2"/>
<evidence type="ECO:0000313" key="2">
    <source>
        <dbReference type="EMBL" id="OKL48702.1"/>
    </source>
</evidence>
<dbReference type="Pfam" id="PF12728">
    <property type="entry name" value="HTH_17"/>
    <property type="match status" value="1"/>
</dbReference>
<evidence type="ECO:0000259" key="1">
    <source>
        <dbReference type="Pfam" id="PF12728"/>
    </source>
</evidence>
<dbReference type="InterPro" id="IPR010093">
    <property type="entry name" value="SinI_DNA-bd"/>
</dbReference>
<dbReference type="InterPro" id="IPR041657">
    <property type="entry name" value="HTH_17"/>
</dbReference>
<sequence>MSEPDGPQFATVSEVAGVLRVSQMTVYRMIQDGTLPAIRAGRSFQIPRGVVEQLKLRGVGDWVTRRDTVIGQ</sequence>
<gene>
    <name evidence="2" type="ORF">BM477_05770</name>
</gene>
<dbReference type="GO" id="GO:0003677">
    <property type="term" value="F:DNA binding"/>
    <property type="evidence" value="ECO:0007669"/>
    <property type="project" value="InterPro"/>
</dbReference>
<proteinExistence type="predicted"/>
<feature type="domain" description="Helix-turn-helix" evidence="1">
    <location>
        <begin position="11"/>
        <end position="54"/>
    </location>
</feature>
<dbReference type="RefSeq" id="WP_075361731.1">
    <property type="nucleotide sequence ID" value="NZ_MPDM01000005.1"/>
</dbReference>
<comment type="caution">
    <text evidence="2">The sequence shown here is derived from an EMBL/GenBank/DDBJ whole genome shotgun (WGS) entry which is preliminary data.</text>
</comment>